<dbReference type="PANTHER" id="PTHR22961:SF13">
    <property type="entry name" value="TRIBBLES"/>
    <property type="match status" value="1"/>
</dbReference>
<feature type="non-terminal residue" evidence="6">
    <location>
        <position position="298"/>
    </location>
</feature>
<reference evidence="6" key="1">
    <citation type="submission" date="2021-06" db="EMBL/GenBank/DDBJ databases">
        <title>Parelaphostrongylus tenuis whole genome reference sequence.</title>
        <authorList>
            <person name="Garwood T.J."/>
            <person name="Larsen P.A."/>
            <person name="Fountain-Jones N.M."/>
            <person name="Garbe J.R."/>
            <person name="Macchietto M.G."/>
            <person name="Kania S.A."/>
            <person name="Gerhold R.W."/>
            <person name="Richards J.E."/>
            <person name="Wolf T.M."/>
        </authorList>
    </citation>
    <scope>NUCLEOTIDE SEQUENCE</scope>
    <source>
        <strain evidence="6">MNPRO001-30</strain>
        <tissue evidence="6">Meninges</tissue>
    </source>
</reference>
<evidence type="ECO:0000313" key="6">
    <source>
        <dbReference type="EMBL" id="KAJ1366810.1"/>
    </source>
</evidence>
<dbReference type="InterPro" id="IPR011009">
    <property type="entry name" value="Kinase-like_dom_sf"/>
</dbReference>
<feature type="domain" description="Protein kinase" evidence="5">
    <location>
        <begin position="1"/>
        <end position="69"/>
    </location>
</feature>
<protein>
    <recommendedName>
        <fullName evidence="5">Protein kinase domain-containing protein</fullName>
    </recommendedName>
</protein>
<dbReference type="SUPFAM" id="SSF56112">
    <property type="entry name" value="Protein kinase-like (PK-like)"/>
    <property type="match status" value="1"/>
</dbReference>
<evidence type="ECO:0000256" key="3">
    <source>
        <dbReference type="ARBA" id="ARBA00022840"/>
    </source>
</evidence>
<dbReference type="EMBL" id="JAHQIW010005663">
    <property type="protein sequence ID" value="KAJ1366810.1"/>
    <property type="molecule type" value="Genomic_DNA"/>
</dbReference>
<dbReference type="AlphaFoldDB" id="A0AAD5QZI9"/>
<dbReference type="InterPro" id="IPR048637">
    <property type="entry name" value="MELK_UBA"/>
</dbReference>
<dbReference type="Pfam" id="PF21594">
    <property type="entry name" value="UBA_MELK"/>
    <property type="match status" value="1"/>
</dbReference>
<evidence type="ECO:0000256" key="2">
    <source>
        <dbReference type="ARBA" id="ARBA00022741"/>
    </source>
</evidence>
<dbReference type="InterPro" id="IPR024104">
    <property type="entry name" value="Tribbles/Ser_Thr_kinase_40"/>
</dbReference>
<dbReference type="GO" id="GO:0032436">
    <property type="term" value="P:positive regulation of proteasomal ubiquitin-dependent protein catabolic process"/>
    <property type="evidence" value="ECO:0007669"/>
    <property type="project" value="TreeGrafter"/>
</dbReference>
<evidence type="ECO:0000259" key="5">
    <source>
        <dbReference type="PROSITE" id="PS50011"/>
    </source>
</evidence>
<dbReference type="GO" id="GO:0005634">
    <property type="term" value="C:nucleus"/>
    <property type="evidence" value="ECO:0007669"/>
    <property type="project" value="TreeGrafter"/>
</dbReference>
<dbReference type="Proteomes" id="UP001196413">
    <property type="component" value="Unassembled WGS sequence"/>
</dbReference>
<sequence>MGVLLYALLCGTLPFEDENMQVLYRKISRGFYSEPAWLSPSSRTLLRSMLQVNPRYRITVKQLLDDPWINHNYREKLKWNSVYDKNVVDEEVATELAYHHRRSLSEITALIKEWRFDYLTATYLLLLQQKARKQKIALPPPKAKPGASQVISSPTIHASLEHSLNCSDSDGSPDVVDLSRSFRSGSSISEQFEAMWRNNDRDRAGDMGLERLTRRGIDKTSYINAIFNTPTICTGRSPQQRLFATPPSENSSTPYRPVKINTIKGQSSVGNDTSGYNKENYRAGAAASVRVRGPIKIT</sequence>
<keyword evidence="3" id="KW-0067">ATP-binding</keyword>
<dbReference type="GO" id="GO:0004672">
    <property type="term" value="F:protein kinase activity"/>
    <property type="evidence" value="ECO:0007669"/>
    <property type="project" value="InterPro"/>
</dbReference>
<dbReference type="FunFam" id="1.10.510.10:FF:000571">
    <property type="entry name" value="Maternal embryonic leucine zipper kinase"/>
    <property type="match status" value="1"/>
</dbReference>
<gene>
    <name evidence="6" type="ORF">KIN20_027576</name>
</gene>
<dbReference type="GO" id="GO:0005524">
    <property type="term" value="F:ATP binding"/>
    <property type="evidence" value="ECO:0007669"/>
    <property type="project" value="UniProtKB-KW"/>
</dbReference>
<dbReference type="InterPro" id="IPR000719">
    <property type="entry name" value="Prot_kinase_dom"/>
</dbReference>
<proteinExistence type="predicted"/>
<dbReference type="PANTHER" id="PTHR22961">
    <property type="entry name" value="SER/THR PROTEIN KINASE-TRB"/>
    <property type="match status" value="1"/>
</dbReference>
<name>A0AAD5QZI9_PARTN</name>
<accession>A0AAD5QZI9</accession>
<keyword evidence="7" id="KW-1185">Reference proteome</keyword>
<keyword evidence="2" id="KW-0547">Nucleotide-binding</keyword>
<dbReference type="GO" id="GO:0031434">
    <property type="term" value="F:mitogen-activated protein kinase kinase binding"/>
    <property type="evidence" value="ECO:0007669"/>
    <property type="project" value="TreeGrafter"/>
</dbReference>
<evidence type="ECO:0000256" key="1">
    <source>
        <dbReference type="ARBA" id="ARBA00001946"/>
    </source>
</evidence>
<dbReference type="Gene3D" id="1.10.510.10">
    <property type="entry name" value="Transferase(Phosphotransferase) domain 1"/>
    <property type="match status" value="1"/>
</dbReference>
<evidence type="ECO:0000313" key="7">
    <source>
        <dbReference type="Proteomes" id="UP001196413"/>
    </source>
</evidence>
<organism evidence="6 7">
    <name type="scientific">Parelaphostrongylus tenuis</name>
    <name type="common">Meningeal worm</name>
    <dbReference type="NCBI Taxonomy" id="148309"/>
    <lineage>
        <taxon>Eukaryota</taxon>
        <taxon>Metazoa</taxon>
        <taxon>Ecdysozoa</taxon>
        <taxon>Nematoda</taxon>
        <taxon>Chromadorea</taxon>
        <taxon>Rhabditida</taxon>
        <taxon>Rhabditina</taxon>
        <taxon>Rhabditomorpha</taxon>
        <taxon>Strongyloidea</taxon>
        <taxon>Metastrongylidae</taxon>
        <taxon>Parelaphostrongylus</taxon>
    </lineage>
</organism>
<evidence type="ECO:0000256" key="4">
    <source>
        <dbReference type="ARBA" id="ARBA00022842"/>
    </source>
</evidence>
<dbReference type="PROSITE" id="PS50011">
    <property type="entry name" value="PROTEIN_KINASE_DOM"/>
    <property type="match status" value="1"/>
</dbReference>
<comment type="caution">
    <text evidence="6">The sequence shown here is derived from an EMBL/GenBank/DDBJ whole genome shotgun (WGS) entry which is preliminary data.</text>
</comment>
<keyword evidence="4" id="KW-0460">Magnesium</keyword>
<comment type="cofactor">
    <cofactor evidence="1">
        <name>Mg(2+)</name>
        <dbReference type="ChEBI" id="CHEBI:18420"/>
    </cofactor>
</comment>